<accession>A0A9P5ZAY3</accession>
<dbReference type="PRINTS" id="PR00385">
    <property type="entry name" value="P450"/>
</dbReference>
<evidence type="ECO:0000256" key="8">
    <source>
        <dbReference type="ARBA" id="ARBA00023033"/>
    </source>
</evidence>
<keyword evidence="6 10" id="KW-0560">Oxidoreductase</keyword>
<feature type="binding site" description="axial binding residue" evidence="9">
    <location>
        <position position="439"/>
    </location>
    <ligand>
        <name>heme</name>
        <dbReference type="ChEBI" id="CHEBI:30413"/>
    </ligand>
    <ligandPart>
        <name>Fe</name>
        <dbReference type="ChEBI" id="CHEBI:18248"/>
    </ligandPart>
</feature>
<evidence type="ECO:0000256" key="1">
    <source>
        <dbReference type="ARBA" id="ARBA00001971"/>
    </source>
</evidence>
<dbReference type="GO" id="GO:0005506">
    <property type="term" value="F:iron ion binding"/>
    <property type="evidence" value="ECO:0007669"/>
    <property type="project" value="InterPro"/>
</dbReference>
<gene>
    <name evidence="11" type="ORF">BDN70DRAFT_963238</name>
</gene>
<proteinExistence type="inferred from homology"/>
<sequence length="510" mass="57270">MLTQDNVFLLLTALIGLVILKLAVSWSKRPKYLPGPPRLPLIGNLLQMPESEAWVTYKKWGEKYGDAMYLEIMGSPLVILNSYNSIVDILEKRSDIYSDRPVGVMANILMGWSQAVVMAPYNDRWRRFRRLTTAAMRKDAAKQFHPVQEKEVARYLGSLVKDPEHFMENFRLAAGRSLLYNFYGIDVKGADDPIITTAEKAMSMATFAAQPGNFLVDFFPALVHVPKWFPGAGWKKFAEEGKGLAVEMVNIPFNITKKAMEAGTNETSFTSINLDKKEDEDIVKWCAGTMLSGTKITSVASVHAFFLAMVLHPDIQKRCQEELDSVIGPDRLPVVADRDNLPYLSATMKELMRWQPVSPLALPHRLIKDDVYKGAVIPAGTVVMANTWAVTRDPSLFPNPEKFDPNRYLPMFDKSIPHDPKDLPLDTESFAFGFGRRICAGMHYADSMLLISMARILSTFDIRPAKDANGKEIIPDIKFNSDIVRESLDFKCSITPRSDAAKALISEYTS</sequence>
<dbReference type="Gene3D" id="1.10.630.10">
    <property type="entry name" value="Cytochrome P450"/>
    <property type="match status" value="1"/>
</dbReference>
<dbReference type="PROSITE" id="PS00086">
    <property type="entry name" value="CYTOCHROME_P450"/>
    <property type="match status" value="1"/>
</dbReference>
<dbReference type="PRINTS" id="PR00463">
    <property type="entry name" value="EP450I"/>
</dbReference>
<evidence type="ECO:0000256" key="6">
    <source>
        <dbReference type="ARBA" id="ARBA00023002"/>
    </source>
</evidence>
<dbReference type="InterPro" id="IPR036396">
    <property type="entry name" value="Cyt_P450_sf"/>
</dbReference>
<dbReference type="Proteomes" id="UP000807469">
    <property type="component" value="Unassembled WGS sequence"/>
</dbReference>
<evidence type="ECO:0000313" key="11">
    <source>
        <dbReference type="EMBL" id="KAF9483149.1"/>
    </source>
</evidence>
<keyword evidence="5 9" id="KW-0479">Metal-binding</keyword>
<reference evidence="11" key="1">
    <citation type="submission" date="2020-11" db="EMBL/GenBank/DDBJ databases">
        <authorList>
            <consortium name="DOE Joint Genome Institute"/>
            <person name="Ahrendt S."/>
            <person name="Riley R."/>
            <person name="Andreopoulos W."/>
            <person name="Labutti K."/>
            <person name="Pangilinan J."/>
            <person name="Ruiz-Duenas F.J."/>
            <person name="Barrasa J.M."/>
            <person name="Sanchez-Garcia M."/>
            <person name="Camarero S."/>
            <person name="Miyauchi S."/>
            <person name="Serrano A."/>
            <person name="Linde D."/>
            <person name="Babiker R."/>
            <person name="Drula E."/>
            <person name="Ayuso-Fernandez I."/>
            <person name="Pacheco R."/>
            <person name="Padilla G."/>
            <person name="Ferreira P."/>
            <person name="Barriuso J."/>
            <person name="Kellner H."/>
            <person name="Castanera R."/>
            <person name="Alfaro M."/>
            <person name="Ramirez L."/>
            <person name="Pisabarro A.G."/>
            <person name="Kuo A."/>
            <person name="Tritt A."/>
            <person name="Lipzen A."/>
            <person name="He G."/>
            <person name="Yan M."/>
            <person name="Ng V."/>
            <person name="Cullen D."/>
            <person name="Martin F."/>
            <person name="Rosso M.-N."/>
            <person name="Henrissat B."/>
            <person name="Hibbett D."/>
            <person name="Martinez A.T."/>
            <person name="Grigoriev I.V."/>
        </authorList>
    </citation>
    <scope>NUCLEOTIDE SEQUENCE</scope>
    <source>
        <strain evidence="11">CIRM-BRFM 674</strain>
    </source>
</reference>
<comment type="cofactor">
    <cofactor evidence="1 9">
        <name>heme</name>
        <dbReference type="ChEBI" id="CHEBI:30413"/>
    </cofactor>
</comment>
<keyword evidence="12" id="KW-1185">Reference proteome</keyword>
<protein>
    <submittedName>
        <fullName evidence="11">Cytochrome P450</fullName>
    </submittedName>
</protein>
<dbReference type="GO" id="GO:0016705">
    <property type="term" value="F:oxidoreductase activity, acting on paired donors, with incorporation or reduction of molecular oxygen"/>
    <property type="evidence" value="ECO:0007669"/>
    <property type="project" value="InterPro"/>
</dbReference>
<dbReference type="AlphaFoldDB" id="A0A9P5ZAY3"/>
<evidence type="ECO:0000256" key="3">
    <source>
        <dbReference type="ARBA" id="ARBA00010617"/>
    </source>
</evidence>
<comment type="caution">
    <text evidence="11">The sequence shown here is derived from an EMBL/GenBank/DDBJ whole genome shotgun (WGS) entry which is preliminary data.</text>
</comment>
<dbReference type="EMBL" id="MU155157">
    <property type="protein sequence ID" value="KAF9483149.1"/>
    <property type="molecule type" value="Genomic_DNA"/>
</dbReference>
<dbReference type="InterPro" id="IPR001128">
    <property type="entry name" value="Cyt_P450"/>
</dbReference>
<dbReference type="InterPro" id="IPR002401">
    <property type="entry name" value="Cyt_P450_E_grp-I"/>
</dbReference>
<dbReference type="PANTHER" id="PTHR46300:SF7">
    <property type="entry name" value="P450, PUTATIVE (EUROFUNG)-RELATED"/>
    <property type="match status" value="1"/>
</dbReference>
<evidence type="ECO:0000256" key="4">
    <source>
        <dbReference type="ARBA" id="ARBA00022617"/>
    </source>
</evidence>
<dbReference type="OrthoDB" id="2789670at2759"/>
<dbReference type="Pfam" id="PF00067">
    <property type="entry name" value="p450"/>
    <property type="match status" value="1"/>
</dbReference>
<comment type="pathway">
    <text evidence="2">Secondary metabolite biosynthesis.</text>
</comment>
<evidence type="ECO:0000256" key="2">
    <source>
        <dbReference type="ARBA" id="ARBA00005179"/>
    </source>
</evidence>
<dbReference type="InterPro" id="IPR050364">
    <property type="entry name" value="Cytochrome_P450_fung"/>
</dbReference>
<evidence type="ECO:0000256" key="5">
    <source>
        <dbReference type="ARBA" id="ARBA00022723"/>
    </source>
</evidence>
<dbReference type="GO" id="GO:0004497">
    <property type="term" value="F:monooxygenase activity"/>
    <property type="evidence" value="ECO:0007669"/>
    <property type="project" value="UniProtKB-KW"/>
</dbReference>
<evidence type="ECO:0000256" key="9">
    <source>
        <dbReference type="PIRSR" id="PIRSR602401-1"/>
    </source>
</evidence>
<comment type="similarity">
    <text evidence="3 10">Belongs to the cytochrome P450 family.</text>
</comment>
<dbReference type="InterPro" id="IPR017972">
    <property type="entry name" value="Cyt_P450_CS"/>
</dbReference>
<keyword evidence="4 9" id="KW-0349">Heme</keyword>
<keyword evidence="7 9" id="KW-0408">Iron</keyword>
<dbReference type="PANTHER" id="PTHR46300">
    <property type="entry name" value="P450, PUTATIVE (EUROFUNG)-RELATED-RELATED"/>
    <property type="match status" value="1"/>
</dbReference>
<dbReference type="GO" id="GO:0020037">
    <property type="term" value="F:heme binding"/>
    <property type="evidence" value="ECO:0007669"/>
    <property type="project" value="InterPro"/>
</dbReference>
<keyword evidence="8 10" id="KW-0503">Monooxygenase</keyword>
<evidence type="ECO:0000256" key="7">
    <source>
        <dbReference type="ARBA" id="ARBA00023004"/>
    </source>
</evidence>
<dbReference type="SUPFAM" id="SSF48264">
    <property type="entry name" value="Cytochrome P450"/>
    <property type="match status" value="1"/>
</dbReference>
<organism evidence="11 12">
    <name type="scientific">Pholiota conissans</name>
    <dbReference type="NCBI Taxonomy" id="109636"/>
    <lineage>
        <taxon>Eukaryota</taxon>
        <taxon>Fungi</taxon>
        <taxon>Dikarya</taxon>
        <taxon>Basidiomycota</taxon>
        <taxon>Agaricomycotina</taxon>
        <taxon>Agaricomycetes</taxon>
        <taxon>Agaricomycetidae</taxon>
        <taxon>Agaricales</taxon>
        <taxon>Agaricineae</taxon>
        <taxon>Strophariaceae</taxon>
        <taxon>Pholiota</taxon>
    </lineage>
</organism>
<evidence type="ECO:0000313" key="12">
    <source>
        <dbReference type="Proteomes" id="UP000807469"/>
    </source>
</evidence>
<evidence type="ECO:0000256" key="10">
    <source>
        <dbReference type="RuleBase" id="RU000461"/>
    </source>
</evidence>
<dbReference type="CDD" id="cd11065">
    <property type="entry name" value="CYP64-like"/>
    <property type="match status" value="1"/>
</dbReference>
<name>A0A9P5ZAY3_9AGAR</name>